<dbReference type="Gene3D" id="3.40.50.150">
    <property type="entry name" value="Vaccinia Virus protein VP39"/>
    <property type="match status" value="1"/>
</dbReference>
<dbReference type="InterPro" id="IPR013216">
    <property type="entry name" value="Methyltransf_11"/>
</dbReference>
<keyword evidence="2" id="KW-0489">Methyltransferase</keyword>
<keyword evidence="2" id="KW-0808">Transferase</keyword>
<reference evidence="2 3" key="1">
    <citation type="submission" date="2019-03" db="EMBL/GenBank/DDBJ databases">
        <authorList>
            <person name="Gonzalez-Pimentel J.L."/>
        </authorList>
    </citation>
    <scope>NUCLEOTIDE SEQUENCE [LARGE SCALE GENOMIC DNA]</scope>
    <source>
        <strain evidence="2 3">JCM 31289</strain>
    </source>
</reference>
<dbReference type="SUPFAM" id="SSF53335">
    <property type="entry name" value="S-adenosyl-L-methionine-dependent methyltransferases"/>
    <property type="match status" value="1"/>
</dbReference>
<evidence type="ECO:0000313" key="3">
    <source>
        <dbReference type="Proteomes" id="UP000297948"/>
    </source>
</evidence>
<dbReference type="EMBL" id="SRID01000232">
    <property type="protein sequence ID" value="TGB00664.1"/>
    <property type="molecule type" value="Genomic_DNA"/>
</dbReference>
<dbReference type="Proteomes" id="UP000297948">
    <property type="component" value="Unassembled WGS sequence"/>
</dbReference>
<dbReference type="RefSeq" id="WP_135340753.1">
    <property type="nucleotide sequence ID" value="NZ_JBHLTX010000001.1"/>
</dbReference>
<dbReference type="AlphaFoldDB" id="A0A4Z0GU88"/>
<organism evidence="2 3">
    <name type="scientific">Streptomyces palmae</name>
    <dbReference type="NCBI Taxonomy" id="1701085"/>
    <lineage>
        <taxon>Bacteria</taxon>
        <taxon>Bacillati</taxon>
        <taxon>Actinomycetota</taxon>
        <taxon>Actinomycetes</taxon>
        <taxon>Kitasatosporales</taxon>
        <taxon>Streptomycetaceae</taxon>
        <taxon>Streptomyces</taxon>
    </lineage>
</organism>
<dbReference type="GO" id="GO:0008757">
    <property type="term" value="F:S-adenosylmethionine-dependent methyltransferase activity"/>
    <property type="evidence" value="ECO:0007669"/>
    <property type="project" value="InterPro"/>
</dbReference>
<evidence type="ECO:0000259" key="1">
    <source>
        <dbReference type="Pfam" id="PF08241"/>
    </source>
</evidence>
<protein>
    <submittedName>
        <fullName evidence="2">Methyltransferase domain-containing protein</fullName>
    </submittedName>
</protein>
<dbReference type="Pfam" id="PF08241">
    <property type="entry name" value="Methyltransf_11"/>
    <property type="match status" value="1"/>
</dbReference>
<gene>
    <name evidence="2" type="ORF">E4099_21560</name>
</gene>
<evidence type="ECO:0000313" key="2">
    <source>
        <dbReference type="EMBL" id="TGB00664.1"/>
    </source>
</evidence>
<dbReference type="GO" id="GO:0032259">
    <property type="term" value="P:methylation"/>
    <property type="evidence" value="ECO:0007669"/>
    <property type="project" value="UniProtKB-KW"/>
</dbReference>
<name>A0A4Z0GU88_9ACTN</name>
<comment type="caution">
    <text evidence="2">The sequence shown here is derived from an EMBL/GenBank/DDBJ whole genome shotgun (WGS) entry which is preliminary data.</text>
</comment>
<dbReference type="InterPro" id="IPR029063">
    <property type="entry name" value="SAM-dependent_MTases_sf"/>
</dbReference>
<accession>A0A4Z0GU88</accession>
<proteinExistence type="predicted"/>
<dbReference type="OrthoDB" id="9810247at2"/>
<sequence>MSPSGMPSVDLLGEQIDSVLADPATTHGLARILRAAAKEIALHRYHHASRRAWPNGRIDDKPLKIQIGGGAHRIDGFFNIDLVPPADLLWDIREGIPLQDESTDEIFSEHFLEHIDYPRSAKHYVREAHRVLVPSGRIITGVPDAAFALSQYPGPLDATDETIERWYAKRNCRGDINTRLDLVNLVFRDQDDDPTYTPHLWAYDHEKLVQLFTEAGFTTVAPWTFDPAMANPKRRWGSVYVVAMK</sequence>
<keyword evidence="3" id="KW-1185">Reference proteome</keyword>
<feature type="domain" description="Methyltransferase type 11" evidence="1">
    <location>
        <begin position="94"/>
        <end position="139"/>
    </location>
</feature>